<feature type="compositionally biased region" description="Gly residues" evidence="8">
    <location>
        <begin position="670"/>
        <end position="689"/>
    </location>
</feature>
<dbReference type="RefSeq" id="WP_275474023.1">
    <property type="nucleotide sequence ID" value="NZ_CP162940.1"/>
</dbReference>
<protein>
    <submittedName>
        <fullName evidence="12">Glycosyltransferase family 39 protein</fullName>
        <ecNumber evidence="12">2.4.-.-</ecNumber>
    </submittedName>
</protein>
<gene>
    <name evidence="12" type="ORF">KKP3000_001758</name>
</gene>
<comment type="subcellular location">
    <subcellularLocation>
        <location evidence="1">Cell membrane</location>
        <topology evidence="1">Multi-pass membrane protein</topology>
    </subcellularLocation>
</comment>
<evidence type="ECO:0000256" key="3">
    <source>
        <dbReference type="ARBA" id="ARBA00022676"/>
    </source>
</evidence>
<feature type="region of interest" description="Disordered" evidence="8">
    <location>
        <begin position="670"/>
        <end position="720"/>
    </location>
</feature>
<keyword evidence="4 12" id="KW-0808">Transferase</keyword>
<evidence type="ECO:0000259" key="10">
    <source>
        <dbReference type="Pfam" id="PF13231"/>
    </source>
</evidence>
<keyword evidence="7 9" id="KW-0472">Membrane</keyword>
<evidence type="ECO:0000259" key="11">
    <source>
        <dbReference type="Pfam" id="PF24878"/>
    </source>
</evidence>
<dbReference type="Proteomes" id="UP001579974">
    <property type="component" value="Unassembled WGS sequence"/>
</dbReference>
<evidence type="ECO:0000256" key="1">
    <source>
        <dbReference type="ARBA" id="ARBA00004651"/>
    </source>
</evidence>
<evidence type="ECO:0000256" key="5">
    <source>
        <dbReference type="ARBA" id="ARBA00022692"/>
    </source>
</evidence>
<dbReference type="Pfam" id="PF24878">
    <property type="entry name" value="YkcB_C"/>
    <property type="match status" value="1"/>
</dbReference>
<reference evidence="12 13" key="1">
    <citation type="journal article" date="2024" name="Int. J. Mol. Sci.">
        <title>Exploration of Alicyclobacillus spp. Genome in Search of Antibiotic Resistance.</title>
        <authorList>
            <person name="Bucka-Kolendo J."/>
            <person name="Kiousi D.E."/>
            <person name="Dekowska A."/>
            <person name="Mikolajczuk-Szczyrba A."/>
            <person name="Karadedos D.M."/>
            <person name="Michael P."/>
            <person name="Galanis A."/>
            <person name="Sokolowska B."/>
        </authorList>
    </citation>
    <scope>NUCLEOTIDE SEQUENCE [LARGE SCALE GENOMIC DNA]</scope>
    <source>
        <strain evidence="12 13">KKP 3000</strain>
    </source>
</reference>
<evidence type="ECO:0000256" key="2">
    <source>
        <dbReference type="ARBA" id="ARBA00022475"/>
    </source>
</evidence>
<feature type="transmembrane region" description="Helical" evidence="9">
    <location>
        <begin position="127"/>
        <end position="150"/>
    </location>
</feature>
<dbReference type="PANTHER" id="PTHR33908">
    <property type="entry name" value="MANNOSYLTRANSFERASE YKCB-RELATED"/>
    <property type="match status" value="1"/>
</dbReference>
<feature type="transmembrane region" description="Helical" evidence="9">
    <location>
        <begin position="226"/>
        <end position="246"/>
    </location>
</feature>
<name>A0ABV5AJZ2_9BACL</name>
<sequence>METLQSRRQGVRAFLRGREEDAPWVRPALMALLLLTGVAYIWGLDQSGWSNSFYSAAVQAATKSWKAFFFGSLDANNYITVDKPPASLWVMDLSARIFGLNSWSLLVPEALEGVACVWVLYSTIRRWFSPGAALLAGAVLATTPVAALMFRFNNPDALLVLLLTLSAYALTRSLEAGQTKWLLWASALIGFGFLTKMLAAFLVVPGFVFVYLVFAPVSLRKRLVQILMSAITVVVSAGWWVAIVQLTPAADRPYIGSSQNNSILNLIFGYNGLGRLSGNESGMGGGGSTPKFTHEAIDASTHAFAGGGMSGGFSGSTGLFRLFAADMGGQISWLIPAALILFIVTVWIVRRNWRIDRAFQAALLWISSFVVTGLAFSFGQGIIHTYYTIALAPSVAALVGIGVDVLWRRKSELAARVGLAGATLATAVWSFVLLDRTPTWYPWLRFIVLVVAVVAAVALVIGVKLGRRLFGGAAVAALIAGFAGPLAYTLNTVATPHTGSTPTAGPAVSSMSFGGGSKGRFGSGNEGAYGAGPGANGAGSLPGEAPGSTTSRKNSGGFPGQGNNTPSVALVKLLQKDASHYTWVAATTSAMSSAPYQLATGEPVMALGGFSGSDPAITLAEFKRYVSEGKIHYYIADAMGAGGPGGFSAGDTSSRFAAGSTNSELAGGGMSGGFPGGGTSNGFPGGGMNGEFSGRGVRSGSSDSTRGAAPQEFGGSGSAITNWVKSNFKTVTVSGVTLYDLTQPKSGK</sequence>
<feature type="transmembrane region" description="Helical" evidence="9">
    <location>
        <begin position="469"/>
        <end position="488"/>
    </location>
</feature>
<feature type="transmembrane region" description="Helical" evidence="9">
    <location>
        <begin position="103"/>
        <end position="121"/>
    </location>
</feature>
<keyword evidence="5 9" id="KW-0812">Transmembrane</keyword>
<dbReference type="InterPro" id="IPR056785">
    <property type="entry name" value="YkcA/B-like_C"/>
</dbReference>
<dbReference type="InterPro" id="IPR038731">
    <property type="entry name" value="RgtA/B/C-like"/>
</dbReference>
<dbReference type="InterPro" id="IPR050297">
    <property type="entry name" value="LipidA_mod_glycosyltrf_83"/>
</dbReference>
<evidence type="ECO:0000256" key="9">
    <source>
        <dbReference type="SAM" id="Phobius"/>
    </source>
</evidence>
<feature type="region of interest" description="Disordered" evidence="8">
    <location>
        <begin position="524"/>
        <end position="563"/>
    </location>
</feature>
<keyword evidence="2" id="KW-1003">Cell membrane</keyword>
<feature type="transmembrane region" description="Helical" evidence="9">
    <location>
        <begin position="413"/>
        <end position="434"/>
    </location>
</feature>
<keyword evidence="3 12" id="KW-0328">Glycosyltransferase</keyword>
<evidence type="ECO:0000256" key="4">
    <source>
        <dbReference type="ARBA" id="ARBA00022679"/>
    </source>
</evidence>
<dbReference type="EC" id="2.4.-.-" evidence="12"/>
<feature type="transmembrane region" description="Helical" evidence="9">
    <location>
        <begin position="361"/>
        <end position="379"/>
    </location>
</feature>
<evidence type="ECO:0000256" key="7">
    <source>
        <dbReference type="ARBA" id="ARBA00023136"/>
    </source>
</evidence>
<organism evidence="12 13">
    <name type="scientific">Alicyclobacillus fastidiosus</name>
    <dbReference type="NCBI Taxonomy" id="392011"/>
    <lineage>
        <taxon>Bacteria</taxon>
        <taxon>Bacillati</taxon>
        <taxon>Bacillota</taxon>
        <taxon>Bacilli</taxon>
        <taxon>Bacillales</taxon>
        <taxon>Alicyclobacillaceae</taxon>
        <taxon>Alicyclobacillus</taxon>
    </lineage>
</organism>
<feature type="compositionally biased region" description="Gly residues" evidence="8">
    <location>
        <begin position="524"/>
        <end position="537"/>
    </location>
</feature>
<evidence type="ECO:0000256" key="8">
    <source>
        <dbReference type="SAM" id="MobiDB-lite"/>
    </source>
</evidence>
<accession>A0ABV5AJZ2</accession>
<dbReference type="EMBL" id="JBDXSU010000024">
    <property type="protein sequence ID" value="MFB5192553.1"/>
    <property type="molecule type" value="Genomic_DNA"/>
</dbReference>
<evidence type="ECO:0000313" key="13">
    <source>
        <dbReference type="Proteomes" id="UP001579974"/>
    </source>
</evidence>
<feature type="compositionally biased region" description="Low complexity" evidence="8">
    <location>
        <begin position="690"/>
        <end position="707"/>
    </location>
</feature>
<dbReference type="GO" id="GO:0016757">
    <property type="term" value="F:glycosyltransferase activity"/>
    <property type="evidence" value="ECO:0007669"/>
    <property type="project" value="UniProtKB-KW"/>
</dbReference>
<keyword evidence="6 9" id="KW-1133">Transmembrane helix</keyword>
<evidence type="ECO:0000256" key="6">
    <source>
        <dbReference type="ARBA" id="ARBA00022989"/>
    </source>
</evidence>
<proteinExistence type="predicted"/>
<feature type="domain" description="Glycosyltransferase RgtA/B/C/D-like" evidence="10">
    <location>
        <begin position="82"/>
        <end position="239"/>
    </location>
</feature>
<evidence type="ECO:0000313" key="12">
    <source>
        <dbReference type="EMBL" id="MFB5192553.1"/>
    </source>
</evidence>
<feature type="transmembrane region" description="Helical" evidence="9">
    <location>
        <begin position="440"/>
        <end position="462"/>
    </location>
</feature>
<comment type="caution">
    <text evidence="12">The sequence shown here is derived from an EMBL/GenBank/DDBJ whole genome shotgun (WGS) entry which is preliminary data.</text>
</comment>
<feature type="transmembrane region" description="Helical" evidence="9">
    <location>
        <begin position="181"/>
        <end position="214"/>
    </location>
</feature>
<feature type="transmembrane region" description="Helical" evidence="9">
    <location>
        <begin position="24"/>
        <end position="44"/>
    </location>
</feature>
<keyword evidence="13" id="KW-1185">Reference proteome</keyword>
<feature type="transmembrane region" description="Helical" evidence="9">
    <location>
        <begin position="331"/>
        <end position="349"/>
    </location>
</feature>
<dbReference type="Pfam" id="PF13231">
    <property type="entry name" value="PMT_2"/>
    <property type="match status" value="1"/>
</dbReference>
<feature type="domain" description="Putative mannosyltransferase YkcA/B-like C-terminal" evidence="11">
    <location>
        <begin position="570"/>
        <end position="643"/>
    </location>
</feature>
<feature type="transmembrane region" description="Helical" evidence="9">
    <location>
        <begin position="385"/>
        <end position="406"/>
    </location>
</feature>
<dbReference type="PANTHER" id="PTHR33908:SF3">
    <property type="entry name" value="UNDECAPRENYL PHOSPHATE-ALPHA-4-AMINO-4-DEOXY-L-ARABINOSE ARABINOSYL TRANSFERASE"/>
    <property type="match status" value="1"/>
</dbReference>